<comment type="caution">
    <text evidence="1">The sequence shown here is derived from an EMBL/GenBank/DDBJ whole genome shotgun (WGS) entry which is preliminary data.</text>
</comment>
<sequence>MTKVTHWSFENGGCAAEERRVWEATFYNTIPIVVSQELEEEAQRIAFPESRRTPLQHTGPSGLATLIGRVVEDGCRATLSLWREATTWEVRLGQMAIFTHLTSTVSPNFGQQWSTGNYSTMEEETEVIRMIKVIGASILEGKEVEILLEDLDVLKVAADVWEVICPQRAYPISLKVKTKAGWIVCAEAEAEE</sequence>
<dbReference type="EMBL" id="JAINUF010000023">
    <property type="protein sequence ID" value="KAJ8333562.1"/>
    <property type="molecule type" value="Genomic_DNA"/>
</dbReference>
<evidence type="ECO:0000313" key="2">
    <source>
        <dbReference type="Proteomes" id="UP001152622"/>
    </source>
</evidence>
<organism evidence="1 2">
    <name type="scientific">Synaphobranchus kaupii</name>
    <name type="common">Kaup's arrowtooth eel</name>
    <dbReference type="NCBI Taxonomy" id="118154"/>
    <lineage>
        <taxon>Eukaryota</taxon>
        <taxon>Metazoa</taxon>
        <taxon>Chordata</taxon>
        <taxon>Craniata</taxon>
        <taxon>Vertebrata</taxon>
        <taxon>Euteleostomi</taxon>
        <taxon>Actinopterygii</taxon>
        <taxon>Neopterygii</taxon>
        <taxon>Teleostei</taxon>
        <taxon>Anguilliformes</taxon>
        <taxon>Synaphobranchidae</taxon>
        <taxon>Synaphobranchus</taxon>
    </lineage>
</organism>
<keyword evidence="2" id="KW-1185">Reference proteome</keyword>
<name>A0A9Q1E7G3_SYNKA</name>
<gene>
    <name evidence="1" type="ORF">SKAU_G00415700</name>
</gene>
<dbReference type="AlphaFoldDB" id="A0A9Q1E7G3"/>
<evidence type="ECO:0000313" key="1">
    <source>
        <dbReference type="EMBL" id="KAJ8333562.1"/>
    </source>
</evidence>
<proteinExistence type="predicted"/>
<dbReference type="Proteomes" id="UP001152622">
    <property type="component" value="Chromosome 23"/>
</dbReference>
<protein>
    <submittedName>
        <fullName evidence="1">Uncharacterized protein</fullName>
    </submittedName>
</protein>
<accession>A0A9Q1E7G3</accession>
<dbReference type="OrthoDB" id="8880272at2759"/>
<reference evidence="1" key="1">
    <citation type="journal article" date="2023" name="Science">
        <title>Genome structures resolve the early diversification of teleost fishes.</title>
        <authorList>
            <person name="Parey E."/>
            <person name="Louis A."/>
            <person name="Montfort J."/>
            <person name="Bouchez O."/>
            <person name="Roques C."/>
            <person name="Iampietro C."/>
            <person name="Lluch J."/>
            <person name="Castinel A."/>
            <person name="Donnadieu C."/>
            <person name="Desvignes T."/>
            <person name="Floi Bucao C."/>
            <person name="Jouanno E."/>
            <person name="Wen M."/>
            <person name="Mejri S."/>
            <person name="Dirks R."/>
            <person name="Jansen H."/>
            <person name="Henkel C."/>
            <person name="Chen W.J."/>
            <person name="Zahm M."/>
            <person name="Cabau C."/>
            <person name="Klopp C."/>
            <person name="Thompson A.W."/>
            <person name="Robinson-Rechavi M."/>
            <person name="Braasch I."/>
            <person name="Lecointre G."/>
            <person name="Bobe J."/>
            <person name="Postlethwait J.H."/>
            <person name="Berthelot C."/>
            <person name="Roest Crollius H."/>
            <person name="Guiguen Y."/>
        </authorList>
    </citation>
    <scope>NUCLEOTIDE SEQUENCE</scope>
    <source>
        <strain evidence="1">WJC10195</strain>
    </source>
</reference>